<dbReference type="Proteomes" id="UP000619479">
    <property type="component" value="Unassembled WGS sequence"/>
</dbReference>
<name>A0A919M4J4_9ACTN</name>
<protein>
    <submittedName>
        <fullName evidence="2">Uncharacterized protein</fullName>
    </submittedName>
</protein>
<proteinExistence type="predicted"/>
<comment type="caution">
    <text evidence="2">The sequence shown here is derived from an EMBL/GenBank/DDBJ whole genome shotgun (WGS) entry which is preliminary data.</text>
</comment>
<organism evidence="2 3">
    <name type="scientific">Actinoplanes cyaneus</name>
    <dbReference type="NCBI Taxonomy" id="52696"/>
    <lineage>
        <taxon>Bacteria</taxon>
        <taxon>Bacillati</taxon>
        <taxon>Actinomycetota</taxon>
        <taxon>Actinomycetes</taxon>
        <taxon>Micromonosporales</taxon>
        <taxon>Micromonosporaceae</taxon>
        <taxon>Actinoplanes</taxon>
    </lineage>
</organism>
<dbReference type="EMBL" id="BOMH01000027">
    <property type="protein sequence ID" value="GID65677.1"/>
    <property type="molecule type" value="Genomic_DNA"/>
</dbReference>
<accession>A0A919M4J4</accession>
<evidence type="ECO:0000313" key="2">
    <source>
        <dbReference type="EMBL" id="GID65677.1"/>
    </source>
</evidence>
<dbReference type="AlphaFoldDB" id="A0A919M4J4"/>
<gene>
    <name evidence="2" type="ORF">Acy02nite_35580</name>
</gene>
<evidence type="ECO:0000256" key="1">
    <source>
        <dbReference type="SAM" id="MobiDB-lite"/>
    </source>
</evidence>
<sequence length="75" mass="7915">MARAVDGEGEPETIAGLGWQQEDLVTPAPVGEIPCQGRQGEVVREAGDSLVDPAAQRQIRGTLHDAQAAGRRDLP</sequence>
<evidence type="ECO:0000313" key="3">
    <source>
        <dbReference type="Proteomes" id="UP000619479"/>
    </source>
</evidence>
<reference evidence="2" key="1">
    <citation type="submission" date="2021-01" db="EMBL/GenBank/DDBJ databases">
        <title>Whole genome shotgun sequence of Actinoplanes cyaneus NBRC 14990.</title>
        <authorList>
            <person name="Komaki H."/>
            <person name="Tamura T."/>
        </authorList>
    </citation>
    <scope>NUCLEOTIDE SEQUENCE</scope>
    <source>
        <strain evidence="2">NBRC 14990</strain>
    </source>
</reference>
<feature type="region of interest" description="Disordered" evidence="1">
    <location>
        <begin position="52"/>
        <end position="75"/>
    </location>
</feature>
<keyword evidence="3" id="KW-1185">Reference proteome</keyword>